<keyword evidence="2" id="KW-1185">Reference proteome</keyword>
<comment type="caution">
    <text evidence="1">The sequence shown here is derived from an EMBL/GenBank/DDBJ whole genome shotgun (WGS) entry which is preliminary data.</text>
</comment>
<dbReference type="AlphaFoldDB" id="A0A0V0RBL9"/>
<evidence type="ECO:0000313" key="2">
    <source>
        <dbReference type="Proteomes" id="UP000054630"/>
    </source>
</evidence>
<evidence type="ECO:0000313" key="1">
    <source>
        <dbReference type="EMBL" id="KRX11870.1"/>
    </source>
</evidence>
<reference evidence="1 2" key="1">
    <citation type="submission" date="2015-01" db="EMBL/GenBank/DDBJ databases">
        <title>Evolution of Trichinella species and genotypes.</title>
        <authorList>
            <person name="Korhonen P.K."/>
            <person name="Edoardo P."/>
            <person name="Giuseppe L.R."/>
            <person name="Gasser R.B."/>
        </authorList>
    </citation>
    <scope>NUCLEOTIDE SEQUENCE [LARGE SCALE GENOMIC DNA]</scope>
    <source>
        <strain evidence="1">ISS37</strain>
    </source>
</reference>
<proteinExistence type="predicted"/>
<organism evidence="1 2">
    <name type="scientific">Trichinella nelsoni</name>
    <dbReference type="NCBI Taxonomy" id="6336"/>
    <lineage>
        <taxon>Eukaryota</taxon>
        <taxon>Metazoa</taxon>
        <taxon>Ecdysozoa</taxon>
        <taxon>Nematoda</taxon>
        <taxon>Enoplea</taxon>
        <taxon>Dorylaimia</taxon>
        <taxon>Trichinellida</taxon>
        <taxon>Trichinellidae</taxon>
        <taxon>Trichinella</taxon>
    </lineage>
</organism>
<dbReference type="Proteomes" id="UP000054630">
    <property type="component" value="Unassembled WGS sequence"/>
</dbReference>
<protein>
    <submittedName>
        <fullName evidence="1">Uncharacterized protein</fullName>
    </submittedName>
</protein>
<gene>
    <name evidence="1" type="ORF">T07_6095</name>
</gene>
<accession>A0A0V0RBL9</accession>
<sequence>MKYKDNQMSSGMPLKYTQGVDPCMMSCRNDLFIDPMRHSMQLSLKYAGSSFRSIQCHLDVARIHTFRFSS</sequence>
<dbReference type="EMBL" id="JYDL01001204">
    <property type="protein sequence ID" value="KRX11870.1"/>
    <property type="molecule type" value="Genomic_DNA"/>
</dbReference>
<name>A0A0V0RBL9_9BILA</name>